<evidence type="ECO:0000259" key="1">
    <source>
        <dbReference type="Pfam" id="PF04991"/>
    </source>
</evidence>
<dbReference type="PANTHER" id="PTHR43404:SF2">
    <property type="entry name" value="LIPOPOLYSACCHARIDE CHOLINEPHOSPHOTRANSFERASE LICD"/>
    <property type="match status" value="1"/>
</dbReference>
<dbReference type="RefSeq" id="WP_085638587.1">
    <property type="nucleotide sequence ID" value="NZ_JARXOD010000001.1"/>
</dbReference>
<accession>A0A1X4JMK6</accession>
<organism evidence="2 3">
    <name type="scientific">Weissella cibaria</name>
    <dbReference type="NCBI Taxonomy" id="137591"/>
    <lineage>
        <taxon>Bacteria</taxon>
        <taxon>Bacillati</taxon>
        <taxon>Bacillota</taxon>
        <taxon>Bacilli</taxon>
        <taxon>Lactobacillales</taxon>
        <taxon>Lactobacillaceae</taxon>
        <taxon>Weissella</taxon>
    </lineage>
</organism>
<comment type="caution">
    <text evidence="2">The sequence shown here is derived from an EMBL/GenBank/DDBJ whole genome shotgun (WGS) entry which is preliminary data.</text>
</comment>
<dbReference type="InterPro" id="IPR052942">
    <property type="entry name" value="LPS_cholinephosphotransferase"/>
</dbReference>
<proteinExistence type="predicted"/>
<evidence type="ECO:0000313" key="3">
    <source>
        <dbReference type="Proteomes" id="UP000193588"/>
    </source>
</evidence>
<dbReference type="InterPro" id="IPR007074">
    <property type="entry name" value="LicD/FKTN/FKRP_NTP_transf"/>
</dbReference>
<dbReference type="Proteomes" id="UP000193588">
    <property type="component" value="Unassembled WGS sequence"/>
</dbReference>
<sequence length="264" mass="30563">MVKREMTINEVQALTREMLQDLANFASQNNRRLLLLGGSMLGLVRHDGFIPWDDDLDVGLFREDYDWLMKHYQPTNSRFRLMTEEDEDTLVPNARVVDSETIAQSDYYKINHGVFIDVFPVDQVQMGIKLKAFLLTHKVLNVLRNVARSTGNFPDDAQIVPLKRGLSKIVSYKQTHRFVELEIKASNRLVRGIQDPNAIGVLNGMYGRKEIFNGNIFAPLIMKNFEGAEVYIPQNFNQYLTQFFGDWQTPIKSENKHARFFTKE</sequence>
<evidence type="ECO:0000313" key="2">
    <source>
        <dbReference type="EMBL" id="OSP89961.1"/>
    </source>
</evidence>
<protein>
    <recommendedName>
        <fullName evidence="1">LicD/FKTN/FKRP nucleotidyltransferase domain-containing protein</fullName>
    </recommendedName>
</protein>
<dbReference type="GO" id="GO:0009100">
    <property type="term" value="P:glycoprotein metabolic process"/>
    <property type="evidence" value="ECO:0007669"/>
    <property type="project" value="UniProtKB-ARBA"/>
</dbReference>
<dbReference type="PANTHER" id="PTHR43404">
    <property type="entry name" value="LIPOPOLYSACCHARIDE CHOLINEPHOSPHOTRANSFERASE LICD"/>
    <property type="match status" value="1"/>
</dbReference>
<dbReference type="EMBL" id="NDXJ01000005">
    <property type="protein sequence ID" value="OSP89961.1"/>
    <property type="molecule type" value="Genomic_DNA"/>
</dbReference>
<dbReference type="AlphaFoldDB" id="A0A1X4JMK6"/>
<feature type="domain" description="LicD/FKTN/FKRP nucleotidyltransferase" evidence="1">
    <location>
        <begin position="28"/>
        <end position="245"/>
    </location>
</feature>
<gene>
    <name evidence="2" type="ORF">B9D04_05420</name>
</gene>
<name>A0A1X4JMK6_9LACO</name>
<reference evidence="2 3" key="1">
    <citation type="submission" date="2017-04" db="EMBL/GenBank/DDBJ databases">
        <title>The genome sequence of Weissella cibaria isolated from wild Drosophila.</title>
        <authorList>
            <person name="Ricks N.J."/>
            <person name="Carroll C."/>
            <person name="Walters A."/>
            <person name="Newell P.D."/>
            <person name="Chaston J.M."/>
        </authorList>
    </citation>
    <scope>NUCLEOTIDE SEQUENCE [LARGE SCALE GENOMIC DNA]</scope>
    <source>
        <strain evidence="2 3">DmW_103</strain>
    </source>
</reference>
<dbReference type="Pfam" id="PF04991">
    <property type="entry name" value="LicD"/>
    <property type="match status" value="1"/>
</dbReference>